<evidence type="ECO:0000313" key="3">
    <source>
        <dbReference type="Proteomes" id="UP001164746"/>
    </source>
</evidence>
<dbReference type="CDD" id="cd01099">
    <property type="entry name" value="PAN_AP_HGF"/>
    <property type="match status" value="1"/>
</dbReference>
<dbReference type="EMBL" id="CP111016">
    <property type="protein sequence ID" value="WAR05127.1"/>
    <property type="molecule type" value="Genomic_DNA"/>
</dbReference>
<dbReference type="SUPFAM" id="SSF57414">
    <property type="entry name" value="Hairpin loop containing domain-like"/>
    <property type="match status" value="1"/>
</dbReference>
<feature type="domain" description="Apple" evidence="1">
    <location>
        <begin position="255"/>
        <end position="336"/>
    </location>
</feature>
<gene>
    <name evidence="2" type="ORF">MAR_020496</name>
</gene>
<dbReference type="Pfam" id="PF00024">
    <property type="entry name" value="PAN_1"/>
    <property type="match status" value="1"/>
</dbReference>
<evidence type="ECO:0000259" key="1">
    <source>
        <dbReference type="PROSITE" id="PS50948"/>
    </source>
</evidence>
<accession>A0ABY7E8H4</accession>
<dbReference type="SMART" id="SM00473">
    <property type="entry name" value="PAN_AP"/>
    <property type="match status" value="1"/>
</dbReference>
<dbReference type="InterPro" id="IPR003609">
    <property type="entry name" value="Pan_app"/>
</dbReference>
<proteinExistence type="predicted"/>
<name>A0ABY7E8H4_MYAAR</name>
<protein>
    <recommendedName>
        <fullName evidence="1">Apple domain-containing protein</fullName>
    </recommendedName>
</protein>
<dbReference type="Proteomes" id="UP001164746">
    <property type="component" value="Chromosome 5"/>
</dbReference>
<reference evidence="2" key="1">
    <citation type="submission" date="2022-11" db="EMBL/GenBank/DDBJ databases">
        <title>Centuries of genome instability and evolution in soft-shell clam transmissible cancer (bioRxiv).</title>
        <authorList>
            <person name="Hart S.F.M."/>
            <person name="Yonemitsu M.A."/>
            <person name="Giersch R.M."/>
            <person name="Beal B.F."/>
            <person name="Arriagada G."/>
            <person name="Davis B.W."/>
            <person name="Ostrander E.A."/>
            <person name="Goff S.P."/>
            <person name="Metzger M.J."/>
        </authorList>
    </citation>
    <scope>NUCLEOTIDE SEQUENCE</scope>
    <source>
        <strain evidence="2">MELC-2E11</strain>
        <tissue evidence="2">Siphon/mantle</tissue>
    </source>
</reference>
<dbReference type="PANTHER" id="PTHR16897">
    <property type="entry name" value="OS10G0105400 PROTEIN"/>
    <property type="match status" value="1"/>
</dbReference>
<dbReference type="Gene3D" id="3.50.4.10">
    <property type="entry name" value="Hepatocyte Growth Factor"/>
    <property type="match status" value="1"/>
</dbReference>
<dbReference type="PROSITE" id="PS50948">
    <property type="entry name" value="PAN"/>
    <property type="match status" value="1"/>
</dbReference>
<keyword evidence="3" id="KW-1185">Reference proteome</keyword>
<evidence type="ECO:0000313" key="2">
    <source>
        <dbReference type="EMBL" id="WAR05127.1"/>
    </source>
</evidence>
<dbReference type="PANTHER" id="PTHR16897:SF2">
    <property type="entry name" value="OS03G0226600 PROTEIN"/>
    <property type="match status" value="1"/>
</dbReference>
<sequence>MYLEMIPLKLELFGLVTLDVKILFKRFKKTLFKKKLWSYAMSKISERIIDVSTREEDSSPPVFSPVVNKSKSRTGRDLPKCEIHQIGNRDYTETAFEISVQAADDRSDVKFFLNVGTFSGGTNVVSNLQLGGSETVIKTVNNEYPSGVPLYFIMFAENSAGSRSYVSCELPTYDSTPPTGRLHAEFTYTSNPNIIQATVLIQDDSEISEAFIAVGFGTGQYGDQLRPWEQLRLKGSTNIIHVWFKSAFTLVFTSTGNNPLDSFTRLQEGKLLTTPVQFLETVTASDCATECLRISHCHSFNYDYGLTMMCELLPSIRNFDDSLQMESQFHYFELLSSGHTVELTYDSFEMRHNTLHYVNLDITNVLGYRSTVHSEGVLTDFTCPDPGPISNASKDSLSFVDCSYLVPSDRPDLSRFCTGHSPLFPNHRTIIDGIGSRTLFNGDTPMTDALYSRSNTYIAANWDGIYDNETGILVYTWFVGRNICEEYIHPDVDPHKHLLHESHWRNIGIISSMSSKGNIFPLPCV</sequence>
<organism evidence="2 3">
    <name type="scientific">Mya arenaria</name>
    <name type="common">Soft-shell clam</name>
    <dbReference type="NCBI Taxonomy" id="6604"/>
    <lineage>
        <taxon>Eukaryota</taxon>
        <taxon>Metazoa</taxon>
        <taxon>Spiralia</taxon>
        <taxon>Lophotrochozoa</taxon>
        <taxon>Mollusca</taxon>
        <taxon>Bivalvia</taxon>
        <taxon>Autobranchia</taxon>
        <taxon>Heteroconchia</taxon>
        <taxon>Euheterodonta</taxon>
        <taxon>Imparidentia</taxon>
        <taxon>Neoheterodontei</taxon>
        <taxon>Myida</taxon>
        <taxon>Myoidea</taxon>
        <taxon>Myidae</taxon>
        <taxon>Mya</taxon>
    </lineage>
</organism>